<keyword evidence="14" id="KW-0732">Signal</keyword>
<dbReference type="GO" id="GO:0020037">
    <property type="term" value="F:heme binding"/>
    <property type="evidence" value="ECO:0007669"/>
    <property type="project" value="InterPro"/>
</dbReference>
<dbReference type="EMBL" id="JAXIOK010000010">
    <property type="protein sequence ID" value="KAK4760976.1"/>
    <property type="molecule type" value="Genomic_DNA"/>
</dbReference>
<dbReference type="CDD" id="cd20653">
    <property type="entry name" value="CYP81"/>
    <property type="match status" value="1"/>
</dbReference>
<comment type="cofactor">
    <cofactor evidence="1 12">
        <name>heme</name>
        <dbReference type="ChEBI" id="CHEBI:30413"/>
    </cofactor>
</comment>
<evidence type="ECO:0000256" key="4">
    <source>
        <dbReference type="ARBA" id="ARBA00022617"/>
    </source>
</evidence>
<evidence type="ECO:0000256" key="12">
    <source>
        <dbReference type="PIRSR" id="PIRSR602401-1"/>
    </source>
</evidence>
<feature type="binding site" description="axial binding residue" evidence="12">
    <location>
        <position position="455"/>
    </location>
    <ligand>
        <name>heme</name>
        <dbReference type="ChEBI" id="CHEBI:30413"/>
    </ligand>
    <ligandPart>
        <name>Fe</name>
        <dbReference type="ChEBI" id="CHEBI:18248"/>
    </ligandPart>
</feature>
<evidence type="ECO:0000313" key="16">
    <source>
        <dbReference type="Proteomes" id="UP001345219"/>
    </source>
</evidence>
<evidence type="ECO:0000256" key="6">
    <source>
        <dbReference type="ARBA" id="ARBA00022723"/>
    </source>
</evidence>
<evidence type="ECO:0000256" key="5">
    <source>
        <dbReference type="ARBA" id="ARBA00022692"/>
    </source>
</evidence>
<evidence type="ECO:0000256" key="8">
    <source>
        <dbReference type="ARBA" id="ARBA00023002"/>
    </source>
</evidence>
<dbReference type="Proteomes" id="UP001345219">
    <property type="component" value="Chromosome 5"/>
</dbReference>
<evidence type="ECO:0008006" key="17">
    <source>
        <dbReference type="Google" id="ProtNLM"/>
    </source>
</evidence>
<keyword evidence="16" id="KW-1185">Reference proteome</keyword>
<keyword evidence="4 12" id="KW-0349">Heme</keyword>
<dbReference type="Pfam" id="PF00067">
    <property type="entry name" value="p450"/>
    <property type="match status" value="1"/>
</dbReference>
<feature type="chain" id="PRO_5043053771" description="Cytochrome P450" evidence="14">
    <location>
        <begin position="25"/>
        <end position="523"/>
    </location>
</feature>
<comment type="subcellular location">
    <subcellularLocation>
        <location evidence="2">Membrane</location>
    </subcellularLocation>
</comment>
<dbReference type="PRINTS" id="PR00463">
    <property type="entry name" value="EP450I"/>
</dbReference>
<keyword evidence="8 13" id="KW-0560">Oxidoreductase</keyword>
<gene>
    <name evidence="15" type="ORF">SAY87_005869</name>
</gene>
<protein>
    <recommendedName>
        <fullName evidence="17">Cytochrome P450</fullName>
    </recommendedName>
</protein>
<evidence type="ECO:0000256" key="3">
    <source>
        <dbReference type="ARBA" id="ARBA00010617"/>
    </source>
</evidence>
<evidence type="ECO:0000256" key="14">
    <source>
        <dbReference type="SAM" id="SignalP"/>
    </source>
</evidence>
<comment type="similarity">
    <text evidence="3 13">Belongs to the cytochrome P450 family.</text>
</comment>
<dbReference type="PANTHER" id="PTHR47947">
    <property type="entry name" value="CYTOCHROME P450 82C3-RELATED"/>
    <property type="match status" value="1"/>
</dbReference>
<name>A0AAN7K6L2_9MYRT</name>
<feature type="signal peptide" evidence="14">
    <location>
        <begin position="1"/>
        <end position="24"/>
    </location>
</feature>
<keyword evidence="6 12" id="KW-0479">Metal-binding</keyword>
<keyword evidence="9 12" id="KW-0408">Iron</keyword>
<dbReference type="InterPro" id="IPR001128">
    <property type="entry name" value="Cyt_P450"/>
</dbReference>
<dbReference type="InterPro" id="IPR050651">
    <property type="entry name" value="Plant_Cytochrome_P450_Monoox"/>
</dbReference>
<dbReference type="GO" id="GO:0016705">
    <property type="term" value="F:oxidoreductase activity, acting on paired donors, with incorporation or reduction of molecular oxygen"/>
    <property type="evidence" value="ECO:0007669"/>
    <property type="project" value="InterPro"/>
</dbReference>
<organism evidence="15 16">
    <name type="scientific">Trapa incisa</name>
    <dbReference type="NCBI Taxonomy" id="236973"/>
    <lineage>
        <taxon>Eukaryota</taxon>
        <taxon>Viridiplantae</taxon>
        <taxon>Streptophyta</taxon>
        <taxon>Embryophyta</taxon>
        <taxon>Tracheophyta</taxon>
        <taxon>Spermatophyta</taxon>
        <taxon>Magnoliopsida</taxon>
        <taxon>eudicotyledons</taxon>
        <taxon>Gunneridae</taxon>
        <taxon>Pentapetalae</taxon>
        <taxon>rosids</taxon>
        <taxon>malvids</taxon>
        <taxon>Myrtales</taxon>
        <taxon>Lythraceae</taxon>
        <taxon>Trapa</taxon>
    </lineage>
</organism>
<dbReference type="PRINTS" id="PR00385">
    <property type="entry name" value="P450"/>
</dbReference>
<evidence type="ECO:0000256" key="10">
    <source>
        <dbReference type="ARBA" id="ARBA00023033"/>
    </source>
</evidence>
<evidence type="ECO:0000256" key="7">
    <source>
        <dbReference type="ARBA" id="ARBA00022989"/>
    </source>
</evidence>
<dbReference type="InterPro" id="IPR017972">
    <property type="entry name" value="Cyt_P450_CS"/>
</dbReference>
<sequence length="523" mass="58569">MELNALSISIFFLLFLIALKLVLRSPSPRKRSAPGPLALPIIGHLHHLKKPIHRTFLGLSRRYGPVVSLRLGCRPVVIVSSLPVAEECFTKNDVVLANRARMMVGEYLAYNCTTVPTSSYGHHWRNLRRIGAIEIFSSHRLDRFTEVRKDEVGRLLRVLCRNIPPGGVATVEPRPLLTDLTFNIMMRMLAGKRYYGVDAAEADDEEATQFRGIIRELTMLVSVSYPGDFLPVLRWIDYQGYRKRLVRLAEKANRFLQGLVDERRCRRQGKESASGGSSFMIDHLLSLQESDSESYSDRMIKGLIQTFLLAGTDTSTVTMEWVLTNLINSPRVLEKATAEIDSVIGQDRLIEEADLPKLPYLHHIIDETLRLFPSVPLLLPHLSSEDCTVGGYHLPANTMVIVNAWAIHRDPELWGADAASFVPERFEGEPASGEGKSNKDPHKLILPFGMGRRACPGAPLAQRLLGLTLGALVQCFEWKRDTKQEVDWTEGAGVTMPKEKPLTAVIRSRPIMMKLACESSATT</sequence>
<dbReference type="InterPro" id="IPR002401">
    <property type="entry name" value="Cyt_P450_E_grp-I"/>
</dbReference>
<dbReference type="SUPFAM" id="SSF48264">
    <property type="entry name" value="Cytochrome P450"/>
    <property type="match status" value="1"/>
</dbReference>
<keyword evidence="10 13" id="KW-0503">Monooxygenase</keyword>
<evidence type="ECO:0000256" key="1">
    <source>
        <dbReference type="ARBA" id="ARBA00001971"/>
    </source>
</evidence>
<dbReference type="GO" id="GO:0005506">
    <property type="term" value="F:iron ion binding"/>
    <property type="evidence" value="ECO:0007669"/>
    <property type="project" value="InterPro"/>
</dbReference>
<evidence type="ECO:0000256" key="9">
    <source>
        <dbReference type="ARBA" id="ARBA00023004"/>
    </source>
</evidence>
<dbReference type="PROSITE" id="PS00086">
    <property type="entry name" value="CYTOCHROME_P450"/>
    <property type="match status" value="1"/>
</dbReference>
<evidence type="ECO:0000256" key="2">
    <source>
        <dbReference type="ARBA" id="ARBA00004370"/>
    </source>
</evidence>
<evidence type="ECO:0000256" key="11">
    <source>
        <dbReference type="ARBA" id="ARBA00023136"/>
    </source>
</evidence>
<dbReference type="Gene3D" id="1.10.630.10">
    <property type="entry name" value="Cytochrome P450"/>
    <property type="match status" value="1"/>
</dbReference>
<keyword evidence="5" id="KW-0812">Transmembrane</keyword>
<dbReference type="InterPro" id="IPR036396">
    <property type="entry name" value="Cyt_P450_sf"/>
</dbReference>
<dbReference type="GO" id="GO:0004497">
    <property type="term" value="F:monooxygenase activity"/>
    <property type="evidence" value="ECO:0007669"/>
    <property type="project" value="UniProtKB-KW"/>
</dbReference>
<keyword evidence="7" id="KW-1133">Transmembrane helix</keyword>
<dbReference type="FunFam" id="1.10.630.10:FF:000023">
    <property type="entry name" value="Cytochrome P450 family protein"/>
    <property type="match status" value="1"/>
</dbReference>
<dbReference type="PANTHER" id="PTHR47947:SF26">
    <property type="entry name" value="CYTOCHROME P450"/>
    <property type="match status" value="1"/>
</dbReference>
<comment type="caution">
    <text evidence="15">The sequence shown here is derived from an EMBL/GenBank/DDBJ whole genome shotgun (WGS) entry which is preliminary data.</text>
</comment>
<dbReference type="AlphaFoldDB" id="A0AAN7K6L2"/>
<keyword evidence="11" id="KW-0472">Membrane</keyword>
<evidence type="ECO:0000256" key="13">
    <source>
        <dbReference type="RuleBase" id="RU000461"/>
    </source>
</evidence>
<proteinExistence type="inferred from homology"/>
<evidence type="ECO:0000313" key="15">
    <source>
        <dbReference type="EMBL" id="KAK4760976.1"/>
    </source>
</evidence>
<accession>A0AAN7K6L2</accession>
<dbReference type="GO" id="GO:0016020">
    <property type="term" value="C:membrane"/>
    <property type="evidence" value="ECO:0007669"/>
    <property type="project" value="UniProtKB-SubCell"/>
</dbReference>
<reference evidence="15 16" key="1">
    <citation type="journal article" date="2023" name="Hortic Res">
        <title>Pangenome of water caltrop reveals structural variations and asymmetric subgenome divergence after allopolyploidization.</title>
        <authorList>
            <person name="Zhang X."/>
            <person name="Chen Y."/>
            <person name="Wang L."/>
            <person name="Yuan Y."/>
            <person name="Fang M."/>
            <person name="Shi L."/>
            <person name="Lu R."/>
            <person name="Comes H.P."/>
            <person name="Ma Y."/>
            <person name="Chen Y."/>
            <person name="Huang G."/>
            <person name="Zhou Y."/>
            <person name="Zheng Z."/>
            <person name="Qiu Y."/>
        </authorList>
    </citation>
    <scope>NUCLEOTIDE SEQUENCE [LARGE SCALE GENOMIC DNA]</scope>
    <source>
        <tissue evidence="15">Roots</tissue>
    </source>
</reference>